<feature type="transmembrane region" description="Helical" evidence="6">
    <location>
        <begin position="71"/>
        <end position="95"/>
    </location>
</feature>
<proteinExistence type="predicted"/>
<evidence type="ECO:0000313" key="7">
    <source>
        <dbReference type="EMBL" id="EKC45283.1"/>
    </source>
</evidence>
<comment type="subcellular location">
    <subcellularLocation>
        <location evidence="1">Cell membrane</location>
        <topology evidence="1">Multi-pass membrane protein</topology>
    </subcellularLocation>
</comment>
<gene>
    <name evidence="7" type="ORF">OBE_16966</name>
</gene>
<dbReference type="InterPro" id="IPR022791">
    <property type="entry name" value="L-PG_synthase/AglD"/>
</dbReference>
<keyword evidence="3 6" id="KW-0812">Transmembrane</keyword>
<evidence type="ECO:0000256" key="4">
    <source>
        <dbReference type="ARBA" id="ARBA00022989"/>
    </source>
</evidence>
<accession>K1RII6</accession>
<name>K1RII6_9ZZZZ</name>
<sequence>MIVAVIAIVACLILLIYMSVNPKFGKKVDNWIIGLIRRFYKKNSDELEQKVHTVIDGFQDTMKLVISDKRILHYALPLSFIIWIFEILRVYVVFFSHLELM</sequence>
<keyword evidence="2" id="KW-1003">Cell membrane</keyword>
<evidence type="ECO:0000256" key="3">
    <source>
        <dbReference type="ARBA" id="ARBA00022692"/>
    </source>
</evidence>
<dbReference type="AlphaFoldDB" id="K1RII6"/>
<reference evidence="7" key="1">
    <citation type="journal article" date="2013" name="Environ. Microbiol.">
        <title>Microbiota from the distal guts of lean and obese adolescents exhibit partial functional redundancy besides clear differences in community structure.</title>
        <authorList>
            <person name="Ferrer M."/>
            <person name="Ruiz A."/>
            <person name="Lanza F."/>
            <person name="Haange S.B."/>
            <person name="Oberbach A."/>
            <person name="Till H."/>
            <person name="Bargiela R."/>
            <person name="Campoy C."/>
            <person name="Segura M.T."/>
            <person name="Richter M."/>
            <person name="von Bergen M."/>
            <person name="Seifert J."/>
            <person name="Suarez A."/>
        </authorList>
    </citation>
    <scope>NUCLEOTIDE SEQUENCE</scope>
</reference>
<evidence type="ECO:0000256" key="1">
    <source>
        <dbReference type="ARBA" id="ARBA00004651"/>
    </source>
</evidence>
<evidence type="ECO:0000256" key="6">
    <source>
        <dbReference type="SAM" id="Phobius"/>
    </source>
</evidence>
<organism evidence="7">
    <name type="scientific">human gut metagenome</name>
    <dbReference type="NCBI Taxonomy" id="408170"/>
    <lineage>
        <taxon>unclassified sequences</taxon>
        <taxon>metagenomes</taxon>
        <taxon>organismal metagenomes</taxon>
    </lineage>
</organism>
<keyword evidence="4 6" id="KW-1133">Transmembrane helix</keyword>
<dbReference type="EMBL" id="AJWZ01011434">
    <property type="protein sequence ID" value="EKC45283.1"/>
    <property type="molecule type" value="Genomic_DNA"/>
</dbReference>
<evidence type="ECO:0000256" key="2">
    <source>
        <dbReference type="ARBA" id="ARBA00022475"/>
    </source>
</evidence>
<comment type="caution">
    <text evidence="7">The sequence shown here is derived from an EMBL/GenBank/DDBJ whole genome shotgun (WGS) entry which is preliminary data.</text>
</comment>
<keyword evidence="5 6" id="KW-0472">Membrane</keyword>
<protein>
    <submittedName>
        <fullName evidence="7">Protein belonging to Lysylphosphatidylglycerol synthetase/UPF0104</fullName>
    </submittedName>
</protein>
<dbReference type="GO" id="GO:0005886">
    <property type="term" value="C:plasma membrane"/>
    <property type="evidence" value="ECO:0007669"/>
    <property type="project" value="UniProtKB-SubCell"/>
</dbReference>
<dbReference type="NCBIfam" id="TIGR00374">
    <property type="entry name" value="flippase-like domain"/>
    <property type="match status" value="1"/>
</dbReference>
<evidence type="ECO:0000256" key="5">
    <source>
        <dbReference type="ARBA" id="ARBA00023136"/>
    </source>
</evidence>